<dbReference type="PATRIC" id="fig|1422.18.peg.2548"/>
<evidence type="ECO:0000313" key="7">
    <source>
        <dbReference type="Proteomes" id="UP000075424"/>
    </source>
</evidence>
<comment type="similarity">
    <text evidence="1">To endonucleases of group I introns of fungi and phage.</text>
</comment>
<dbReference type="Gene3D" id="3.40.1440.10">
    <property type="entry name" value="GIY-YIG endonuclease"/>
    <property type="match status" value="1"/>
</dbReference>
<evidence type="ECO:0000256" key="1">
    <source>
        <dbReference type="ARBA" id="ARBA00010045"/>
    </source>
</evidence>
<dbReference type="InterPro" id="IPR000305">
    <property type="entry name" value="GIY-YIG_endonuc"/>
</dbReference>
<accession>A0A150MUV4</accession>
<dbReference type="RefSeq" id="WP_081107412.1">
    <property type="nucleotide sequence ID" value="NZ_LQYV01000031.1"/>
</dbReference>
<protein>
    <recommendedName>
        <fullName evidence="5">GIY-YIG domain-containing protein</fullName>
    </recommendedName>
</protein>
<dbReference type="EMBL" id="LQYV01000031">
    <property type="protein sequence ID" value="KYD28159.1"/>
    <property type="molecule type" value="Genomic_DNA"/>
</dbReference>
<dbReference type="SUPFAM" id="SSF64496">
    <property type="entry name" value="DNA-binding domain of intron-encoded endonucleases"/>
    <property type="match status" value="1"/>
</dbReference>
<keyword evidence="3" id="KW-0255">Endonuclease</keyword>
<dbReference type="Pfam" id="PF01541">
    <property type="entry name" value="GIY-YIG"/>
    <property type="match status" value="1"/>
</dbReference>
<keyword evidence="2" id="KW-0540">Nuclease</keyword>
<dbReference type="InterPro" id="IPR006350">
    <property type="entry name" value="Intron_endoG1"/>
</dbReference>
<dbReference type="PROSITE" id="PS50164">
    <property type="entry name" value="GIY_YIG"/>
    <property type="match status" value="1"/>
</dbReference>
<dbReference type="CDD" id="cd10443">
    <property type="entry name" value="GIY-YIG_HE_Tlr8p_PBC-V_like"/>
    <property type="match status" value="1"/>
</dbReference>
<dbReference type="InterPro" id="IPR036388">
    <property type="entry name" value="WH-like_DNA-bd_sf"/>
</dbReference>
<dbReference type="GO" id="GO:0004519">
    <property type="term" value="F:endonuclease activity"/>
    <property type="evidence" value="ECO:0007669"/>
    <property type="project" value="UniProtKB-KW"/>
</dbReference>
<comment type="caution">
    <text evidence="6">The sequence shown here is derived from an EMBL/GenBank/DDBJ whole genome shotgun (WGS) entry which is preliminary data.</text>
</comment>
<name>A0A150MUV4_GEOSE</name>
<dbReference type="Proteomes" id="UP000075424">
    <property type="component" value="Unassembled WGS sequence"/>
</dbReference>
<proteinExistence type="predicted"/>
<dbReference type="GO" id="GO:0016787">
    <property type="term" value="F:hydrolase activity"/>
    <property type="evidence" value="ECO:0007669"/>
    <property type="project" value="UniProtKB-KW"/>
</dbReference>
<dbReference type="SUPFAM" id="SSF82771">
    <property type="entry name" value="GIY-YIG endonuclease"/>
    <property type="match status" value="1"/>
</dbReference>
<gene>
    <name evidence="6" type="ORF">B4109_3060</name>
</gene>
<evidence type="ECO:0000313" key="6">
    <source>
        <dbReference type="EMBL" id="KYD28159.1"/>
    </source>
</evidence>
<dbReference type="SMART" id="SM00496">
    <property type="entry name" value="IENR2"/>
    <property type="match status" value="3"/>
</dbReference>
<evidence type="ECO:0000256" key="3">
    <source>
        <dbReference type="ARBA" id="ARBA00022759"/>
    </source>
</evidence>
<keyword evidence="4" id="KW-0378">Hydrolase</keyword>
<dbReference type="GO" id="GO:0003677">
    <property type="term" value="F:DNA binding"/>
    <property type="evidence" value="ECO:0007669"/>
    <property type="project" value="InterPro"/>
</dbReference>
<dbReference type="InterPro" id="IPR035901">
    <property type="entry name" value="GIY-YIG_endonuc_sf"/>
</dbReference>
<dbReference type="NCBIfam" id="TIGR01453">
    <property type="entry name" value="grpIintron_endo"/>
    <property type="match status" value="1"/>
</dbReference>
<evidence type="ECO:0000256" key="2">
    <source>
        <dbReference type="ARBA" id="ARBA00022722"/>
    </source>
</evidence>
<dbReference type="SMART" id="SM00465">
    <property type="entry name" value="GIYc"/>
    <property type="match status" value="1"/>
</dbReference>
<evidence type="ECO:0000259" key="5">
    <source>
        <dbReference type="PROSITE" id="PS50164"/>
    </source>
</evidence>
<sequence length="288" mass="33807">MIIYKITNKLNGKIYIGQTVRTLEERIEEYKRKRRTAIERAIQKYGIENFNFEVIDTAETPEELNEKEIKWIKHFNCIHPNGYNLCEGGGNTKGYKHKEESKKKMSKSKKGRFIGENNPFFGKTHSEETRKRWSEQRKGRVLSDEWRKKLSENNAFKRKVINLDTKEIFDSVKAAADKYNVPSSNISRCCKGKRPTSAGYRWMYLDEYEKQNDSLQLKPLDEFLQEVKKNQLKFAGSNKRKVINLDTKEVFDSLIEAARKNNLKSCTSIIQAIKKGTKANGYRWAYYE</sequence>
<organism evidence="6 7">
    <name type="scientific">Geobacillus stearothermophilus</name>
    <name type="common">Bacillus stearothermophilus</name>
    <dbReference type="NCBI Taxonomy" id="1422"/>
    <lineage>
        <taxon>Bacteria</taxon>
        <taxon>Bacillati</taxon>
        <taxon>Bacillota</taxon>
        <taxon>Bacilli</taxon>
        <taxon>Bacillales</taxon>
        <taxon>Anoxybacillaceae</taxon>
        <taxon>Geobacillus</taxon>
    </lineage>
</organism>
<reference evidence="6 7" key="1">
    <citation type="submission" date="2016-01" db="EMBL/GenBank/DDBJ databases">
        <title>Draft Genome Sequences of Seven Thermophilic Sporeformers Isolated from Foods.</title>
        <authorList>
            <person name="Berendsen E.M."/>
            <person name="Wells-Bennik M.H."/>
            <person name="Krawcyk A.O."/>
            <person name="De Jong A."/>
            <person name="Holsappel S."/>
            <person name="Eijlander R.T."/>
            <person name="Kuipers O.P."/>
        </authorList>
    </citation>
    <scope>NUCLEOTIDE SEQUENCE [LARGE SCALE GENOMIC DNA]</scope>
    <source>
        <strain evidence="6 7">B4109</strain>
    </source>
</reference>
<dbReference type="AlphaFoldDB" id="A0A150MUV4"/>
<dbReference type="InterPro" id="IPR003647">
    <property type="entry name" value="Intron_nuc_1_rpt"/>
</dbReference>
<dbReference type="Gene3D" id="1.10.10.10">
    <property type="entry name" value="Winged helix-like DNA-binding domain superfamily/Winged helix DNA-binding domain"/>
    <property type="match status" value="1"/>
</dbReference>
<feature type="domain" description="GIY-YIG" evidence="5">
    <location>
        <begin position="1"/>
        <end position="85"/>
    </location>
</feature>
<dbReference type="SMART" id="SM00497">
    <property type="entry name" value="IENR1"/>
    <property type="match status" value="2"/>
</dbReference>
<dbReference type="InterPro" id="IPR003611">
    <property type="entry name" value="NUMOD3"/>
</dbReference>
<evidence type="ECO:0000256" key="4">
    <source>
        <dbReference type="ARBA" id="ARBA00022801"/>
    </source>
</evidence>
<dbReference type="Pfam" id="PF07460">
    <property type="entry name" value="NUMOD3"/>
    <property type="match status" value="1"/>
</dbReference>